<dbReference type="KEGG" id="lmoi:VV02_03520"/>
<feature type="transmembrane region" description="Helical" evidence="1">
    <location>
        <begin position="12"/>
        <end position="38"/>
    </location>
</feature>
<proteinExistence type="predicted"/>
<dbReference type="EMBL" id="CP011112">
    <property type="protein sequence ID" value="AKU15151.1"/>
    <property type="molecule type" value="Genomic_DNA"/>
</dbReference>
<feature type="transmembrane region" description="Helical" evidence="1">
    <location>
        <begin position="135"/>
        <end position="155"/>
    </location>
</feature>
<dbReference type="STRING" id="571913.VV02_03520"/>
<evidence type="ECO:0000256" key="1">
    <source>
        <dbReference type="SAM" id="Phobius"/>
    </source>
</evidence>
<keyword evidence="1" id="KW-0812">Transmembrane</keyword>
<organism evidence="2 3">
    <name type="scientific">Luteipulveratus mongoliensis</name>
    <dbReference type="NCBI Taxonomy" id="571913"/>
    <lineage>
        <taxon>Bacteria</taxon>
        <taxon>Bacillati</taxon>
        <taxon>Actinomycetota</taxon>
        <taxon>Actinomycetes</taxon>
        <taxon>Micrococcales</taxon>
        <taxon>Dermacoccaceae</taxon>
        <taxon>Luteipulveratus</taxon>
    </lineage>
</organism>
<protein>
    <recommendedName>
        <fullName evidence="4">Integral membrane protein</fullName>
    </recommendedName>
</protein>
<dbReference type="AlphaFoldDB" id="A0A0K1JEM3"/>
<dbReference type="RefSeq" id="WP_052589864.1">
    <property type="nucleotide sequence ID" value="NZ_CP011112.1"/>
</dbReference>
<name>A0A0K1JEM3_9MICO</name>
<evidence type="ECO:0008006" key="4">
    <source>
        <dbReference type="Google" id="ProtNLM"/>
    </source>
</evidence>
<dbReference type="OrthoDB" id="8082651at2"/>
<keyword evidence="1" id="KW-0472">Membrane</keyword>
<keyword evidence="1" id="KW-1133">Transmembrane helix</keyword>
<reference evidence="2 3" key="1">
    <citation type="submission" date="2015-03" db="EMBL/GenBank/DDBJ databases">
        <title>Luteipulveratus halotolerans sp. nov., a novel actinobacterium (Dermacoccaceae) from Sarawak, Malaysia.</title>
        <authorList>
            <person name="Juboi H."/>
            <person name="Basik A."/>
            <person name="Shamsul S.S."/>
            <person name="Arnold P."/>
            <person name="Schmitt E.K."/>
            <person name="Sanglier J.-J."/>
            <person name="Yeo T."/>
        </authorList>
    </citation>
    <scope>NUCLEOTIDE SEQUENCE [LARGE SCALE GENOMIC DNA]</scope>
    <source>
        <strain evidence="2 3">MN07-A0370</strain>
    </source>
</reference>
<keyword evidence="3" id="KW-1185">Reference proteome</keyword>
<evidence type="ECO:0000313" key="2">
    <source>
        <dbReference type="EMBL" id="AKU15151.1"/>
    </source>
</evidence>
<feature type="transmembrane region" description="Helical" evidence="1">
    <location>
        <begin position="58"/>
        <end position="78"/>
    </location>
</feature>
<dbReference type="PATRIC" id="fig|571913.6.peg.722"/>
<feature type="transmembrane region" description="Helical" evidence="1">
    <location>
        <begin position="90"/>
        <end position="112"/>
    </location>
</feature>
<gene>
    <name evidence="2" type="ORF">VV02_03520</name>
</gene>
<sequence>MSTQRFSRRSRRTLLVLHLLSVATWIGVDVMVAVFVGVSLTSDDPSTVGLCFQALAYVVWPMLTAALATLVTGVLLGWGSAYGVVKHKWVLTKLVINLVLSTLILIALMPGLDELAQRGADLVAGRTQDMSAGDLVYPPIVSLTSLSFAVVLSVFKPWGRTRWGRPAAARTARSTTAASR</sequence>
<dbReference type="Proteomes" id="UP000066480">
    <property type="component" value="Chromosome"/>
</dbReference>
<accession>A0A0K1JEM3</accession>
<evidence type="ECO:0000313" key="3">
    <source>
        <dbReference type="Proteomes" id="UP000066480"/>
    </source>
</evidence>